<dbReference type="PANTHER" id="PTHR48094:SF18">
    <property type="entry name" value="GLUTAMINE AMIDOTRANSFERASE-LIKE CLASS 1 DOMAIN-CONTAINING PROTEIN 1"/>
    <property type="match status" value="1"/>
</dbReference>
<dbReference type="InterPro" id="IPR050325">
    <property type="entry name" value="Prot/Nucl_acid_deglycase"/>
</dbReference>
<proteinExistence type="predicted"/>
<accession>A0A8K0KQG1</accession>
<evidence type="ECO:0000256" key="2">
    <source>
        <dbReference type="ARBA" id="ARBA00004613"/>
    </source>
</evidence>
<dbReference type="SUPFAM" id="SSF52317">
    <property type="entry name" value="Class I glutamine amidotransferase-like"/>
    <property type="match status" value="1"/>
</dbReference>
<sequence length="157" mass="17049">MRCFLSMASTTSGGRLNCLIVLPSCKEGVSSQSFIQCFTLTHSAFNVQIATPGGKNPEFVEEEEQSRKWLNEFRTKAYAVPLSLEIIDANRYSCLLIPHAPGAAIDLANNADLGEILMHFICEKKLICAIGVGVTALLSAKDAKKDCWGFKGYALTG</sequence>
<dbReference type="Proteomes" id="UP000792457">
    <property type="component" value="Unassembled WGS sequence"/>
</dbReference>
<evidence type="ECO:0000256" key="9">
    <source>
        <dbReference type="ARBA" id="ARBA00045408"/>
    </source>
</evidence>
<evidence type="ECO:0000256" key="1">
    <source>
        <dbReference type="ARBA" id="ARBA00004412"/>
    </source>
</evidence>
<evidence type="ECO:0000313" key="11">
    <source>
        <dbReference type="Proteomes" id="UP000792457"/>
    </source>
</evidence>
<feature type="non-terminal residue" evidence="10">
    <location>
        <position position="1"/>
    </location>
</feature>
<dbReference type="GO" id="GO:0019243">
    <property type="term" value="P:methylglyoxal catabolic process to D-lactate via S-lactoyl-glutathione"/>
    <property type="evidence" value="ECO:0007669"/>
    <property type="project" value="TreeGrafter"/>
</dbReference>
<dbReference type="EMBL" id="KZ309795">
    <property type="protein sequence ID" value="KAG8239656.1"/>
    <property type="molecule type" value="Genomic_DNA"/>
</dbReference>
<dbReference type="AlphaFoldDB" id="A0A8K0KQG1"/>
<keyword evidence="3" id="KW-0964">Secreted</keyword>
<protein>
    <recommendedName>
        <fullName evidence="6">Glutamine amidotransferase-like class 1 domain-containing protein 1</fullName>
    </recommendedName>
    <alternativeName>
        <fullName evidence="8">Ferry endosomal RAB5 effector complex subunit 5</fullName>
    </alternativeName>
    <alternativeName>
        <fullName evidence="7">Parkinson disease 7 domain-containing protein 1</fullName>
    </alternativeName>
</protein>
<comment type="function">
    <text evidence="9">Component of the FERRY complex (Five-subunit Endosomal Rab5 and RNA/ribosome intermediary). The FERRY complex directly interacts with mRNAs and RAB5A, and functions as a RAB5A effector involved in the localization and the distribution of specific mRNAs most likely by mediating their endosomal transport. The complex recruits mRNAs and ribosomes to early endosomes through direct mRNA-interaction.</text>
</comment>
<dbReference type="GO" id="GO:0005576">
    <property type="term" value="C:extracellular region"/>
    <property type="evidence" value="ECO:0007669"/>
    <property type="project" value="UniProtKB-SubCell"/>
</dbReference>
<dbReference type="PANTHER" id="PTHR48094">
    <property type="entry name" value="PROTEIN/NUCLEIC ACID DEGLYCASE DJ-1-RELATED"/>
    <property type="match status" value="1"/>
</dbReference>
<comment type="subcellular location">
    <subcellularLocation>
        <location evidence="1">Early endosome</location>
    </subcellularLocation>
    <subcellularLocation>
        <location evidence="2">Secreted</location>
    </subcellularLocation>
</comment>
<evidence type="ECO:0000256" key="4">
    <source>
        <dbReference type="ARBA" id="ARBA00022729"/>
    </source>
</evidence>
<dbReference type="OrthoDB" id="543156at2759"/>
<dbReference type="InterPro" id="IPR029062">
    <property type="entry name" value="Class_I_gatase-like"/>
</dbReference>
<keyword evidence="4" id="KW-0732">Signal</keyword>
<dbReference type="GO" id="GO:0005769">
    <property type="term" value="C:early endosome"/>
    <property type="evidence" value="ECO:0007669"/>
    <property type="project" value="UniProtKB-SubCell"/>
</dbReference>
<dbReference type="GO" id="GO:0019172">
    <property type="term" value="F:glyoxalase III activity"/>
    <property type="evidence" value="ECO:0007669"/>
    <property type="project" value="TreeGrafter"/>
</dbReference>
<evidence type="ECO:0000313" key="10">
    <source>
        <dbReference type="EMBL" id="KAG8239656.1"/>
    </source>
</evidence>
<keyword evidence="11" id="KW-1185">Reference proteome</keyword>
<name>A0A8K0KQG1_LADFU</name>
<evidence type="ECO:0000256" key="8">
    <source>
        <dbReference type="ARBA" id="ARBA00044823"/>
    </source>
</evidence>
<evidence type="ECO:0000256" key="6">
    <source>
        <dbReference type="ARBA" id="ARBA00039189"/>
    </source>
</evidence>
<keyword evidence="5" id="KW-0967">Endosome</keyword>
<gene>
    <name evidence="10" type="ORF">J437_LFUL019178</name>
</gene>
<evidence type="ECO:0000256" key="3">
    <source>
        <dbReference type="ARBA" id="ARBA00022525"/>
    </source>
</evidence>
<comment type="caution">
    <text evidence="10">The sequence shown here is derived from an EMBL/GenBank/DDBJ whole genome shotgun (WGS) entry which is preliminary data.</text>
</comment>
<organism evidence="10 11">
    <name type="scientific">Ladona fulva</name>
    <name type="common">Scarce chaser dragonfly</name>
    <name type="synonym">Libellula fulva</name>
    <dbReference type="NCBI Taxonomy" id="123851"/>
    <lineage>
        <taxon>Eukaryota</taxon>
        <taxon>Metazoa</taxon>
        <taxon>Ecdysozoa</taxon>
        <taxon>Arthropoda</taxon>
        <taxon>Hexapoda</taxon>
        <taxon>Insecta</taxon>
        <taxon>Pterygota</taxon>
        <taxon>Palaeoptera</taxon>
        <taxon>Odonata</taxon>
        <taxon>Epiprocta</taxon>
        <taxon>Anisoptera</taxon>
        <taxon>Libelluloidea</taxon>
        <taxon>Libellulidae</taxon>
        <taxon>Ladona</taxon>
    </lineage>
</organism>
<evidence type="ECO:0000256" key="5">
    <source>
        <dbReference type="ARBA" id="ARBA00022753"/>
    </source>
</evidence>
<dbReference type="Gene3D" id="3.40.50.880">
    <property type="match status" value="1"/>
</dbReference>
<reference evidence="10" key="2">
    <citation type="submission" date="2017-10" db="EMBL/GenBank/DDBJ databases">
        <title>Ladona fulva Genome sequencing and assembly.</title>
        <authorList>
            <person name="Murali S."/>
            <person name="Richards S."/>
            <person name="Bandaranaike D."/>
            <person name="Bellair M."/>
            <person name="Blankenburg K."/>
            <person name="Chao H."/>
            <person name="Dinh H."/>
            <person name="Doddapaneni H."/>
            <person name="Dugan-Rocha S."/>
            <person name="Elkadiri S."/>
            <person name="Gnanaolivu R."/>
            <person name="Hernandez B."/>
            <person name="Skinner E."/>
            <person name="Javaid M."/>
            <person name="Lee S."/>
            <person name="Li M."/>
            <person name="Ming W."/>
            <person name="Munidasa M."/>
            <person name="Muniz J."/>
            <person name="Nguyen L."/>
            <person name="Hughes D."/>
            <person name="Osuji N."/>
            <person name="Pu L.-L."/>
            <person name="Puazo M."/>
            <person name="Qu C."/>
            <person name="Quiroz J."/>
            <person name="Raj R."/>
            <person name="Weissenberger G."/>
            <person name="Xin Y."/>
            <person name="Zou X."/>
            <person name="Han Y."/>
            <person name="Worley K."/>
            <person name="Muzny D."/>
            <person name="Gibbs R."/>
        </authorList>
    </citation>
    <scope>NUCLEOTIDE SEQUENCE</scope>
    <source>
        <strain evidence="10">Sampled in the wild</strain>
    </source>
</reference>
<evidence type="ECO:0000256" key="7">
    <source>
        <dbReference type="ARBA" id="ARBA00042130"/>
    </source>
</evidence>
<reference evidence="10" key="1">
    <citation type="submission" date="2013-04" db="EMBL/GenBank/DDBJ databases">
        <authorList>
            <person name="Qu J."/>
            <person name="Murali S.C."/>
            <person name="Bandaranaike D."/>
            <person name="Bellair M."/>
            <person name="Blankenburg K."/>
            <person name="Chao H."/>
            <person name="Dinh H."/>
            <person name="Doddapaneni H."/>
            <person name="Downs B."/>
            <person name="Dugan-Rocha S."/>
            <person name="Elkadiri S."/>
            <person name="Gnanaolivu R.D."/>
            <person name="Hernandez B."/>
            <person name="Javaid M."/>
            <person name="Jayaseelan J.C."/>
            <person name="Lee S."/>
            <person name="Li M."/>
            <person name="Ming W."/>
            <person name="Munidasa M."/>
            <person name="Muniz J."/>
            <person name="Nguyen L."/>
            <person name="Ongeri F."/>
            <person name="Osuji N."/>
            <person name="Pu L.-L."/>
            <person name="Puazo M."/>
            <person name="Qu C."/>
            <person name="Quiroz J."/>
            <person name="Raj R."/>
            <person name="Weissenberger G."/>
            <person name="Xin Y."/>
            <person name="Zou X."/>
            <person name="Han Y."/>
            <person name="Richards S."/>
            <person name="Worley K."/>
            <person name="Muzny D."/>
            <person name="Gibbs R."/>
        </authorList>
    </citation>
    <scope>NUCLEOTIDE SEQUENCE</scope>
    <source>
        <strain evidence="10">Sampled in the wild</strain>
    </source>
</reference>